<dbReference type="InterPro" id="IPR000524">
    <property type="entry name" value="Tscrpt_reg_HTH_GntR"/>
</dbReference>
<proteinExistence type="predicted"/>
<evidence type="ECO:0000313" key="6">
    <source>
        <dbReference type="Proteomes" id="UP000030111"/>
    </source>
</evidence>
<dbReference type="PANTHER" id="PTHR38445:SF10">
    <property type="entry name" value="GNTR-FAMILY TRANSCRIPTIONAL REGULATOR"/>
    <property type="match status" value="1"/>
</dbReference>
<dbReference type="InterPro" id="IPR036388">
    <property type="entry name" value="WH-like_DNA-bd_sf"/>
</dbReference>
<keyword evidence="1" id="KW-0805">Transcription regulation</keyword>
<dbReference type="PANTHER" id="PTHR38445">
    <property type="entry name" value="HTH-TYPE TRANSCRIPTIONAL REPRESSOR YTRA"/>
    <property type="match status" value="1"/>
</dbReference>
<dbReference type="Proteomes" id="UP000030111">
    <property type="component" value="Unassembled WGS sequence"/>
</dbReference>
<evidence type="ECO:0000259" key="4">
    <source>
        <dbReference type="PROSITE" id="PS50949"/>
    </source>
</evidence>
<dbReference type="Pfam" id="PF00392">
    <property type="entry name" value="GntR"/>
    <property type="match status" value="1"/>
</dbReference>
<dbReference type="GO" id="GO:0003700">
    <property type="term" value="F:DNA-binding transcription factor activity"/>
    <property type="evidence" value="ECO:0007669"/>
    <property type="project" value="InterPro"/>
</dbReference>
<feature type="domain" description="HTH gntR-type" evidence="4">
    <location>
        <begin position="12"/>
        <end position="80"/>
    </location>
</feature>
<dbReference type="SUPFAM" id="SSF46785">
    <property type="entry name" value="Winged helix' DNA-binding domain"/>
    <property type="match status" value="1"/>
</dbReference>
<protein>
    <submittedName>
        <fullName evidence="5">Transcriptional regulator</fullName>
    </submittedName>
</protein>
<comment type="caution">
    <text evidence="5">The sequence shown here is derived from an EMBL/GenBank/DDBJ whole genome shotgun (WGS) entry which is preliminary data.</text>
</comment>
<evidence type="ECO:0000256" key="2">
    <source>
        <dbReference type="ARBA" id="ARBA00023125"/>
    </source>
</evidence>
<dbReference type="Gene3D" id="3.40.50.2300">
    <property type="match status" value="2"/>
</dbReference>
<keyword evidence="6" id="KW-1185">Reference proteome</keyword>
<reference evidence="5 6" key="1">
    <citation type="submission" date="2013-09" db="EMBL/GenBank/DDBJ databases">
        <authorList>
            <person name="Zeng Z."/>
            <person name="Chen C."/>
        </authorList>
    </citation>
    <scope>NUCLEOTIDE SEQUENCE [LARGE SCALE GENOMIC DNA]</scope>
    <source>
        <strain evidence="5 6">WB 4.1-42</strain>
    </source>
</reference>
<evidence type="ECO:0000313" key="5">
    <source>
        <dbReference type="EMBL" id="KGO94632.1"/>
    </source>
</evidence>
<sequence>MKIIEIDSRKSLPKYKQIVLSIETAIAEKRLKRGDKLPSVNKVALEFSLSRDTVLLAYEELKKRGIIYSRLGKGYYIKSEEFTLQQRIFLLFDEFNSFKEDLYNSFIATMGSNAQIDIFFHYFSIDVFKKLVNENSGDYSKYVIMPTTLKGAAAIINTLPKNDVYILDQTNDELRDYPSIHQNFVNDMYNALTTGYDKLHKYNKLILIFPAFKQPPGMQIGFVKFCEEHGLNYEIIPDFDNHGIDVGDVYIIPNDRHLVNVIEQAKAQKLKIGRDVGVISYNDTPLKKVVENGITTISTDFNQMGKILGEMILDQNRGQIENKSKLIVRGSL</sequence>
<evidence type="ECO:0000256" key="1">
    <source>
        <dbReference type="ARBA" id="ARBA00023015"/>
    </source>
</evidence>
<dbReference type="Pfam" id="PF13377">
    <property type="entry name" value="Peripla_BP_3"/>
    <property type="match status" value="1"/>
</dbReference>
<evidence type="ECO:0000256" key="3">
    <source>
        <dbReference type="ARBA" id="ARBA00023163"/>
    </source>
</evidence>
<dbReference type="InterPro" id="IPR046335">
    <property type="entry name" value="LacI/GalR-like_sensor"/>
</dbReference>
<dbReference type="STRING" id="1121898.GCA_000422725_00568"/>
<dbReference type="Gene3D" id="1.10.10.10">
    <property type="entry name" value="Winged helix-like DNA-binding domain superfamily/Winged helix DNA-binding domain"/>
    <property type="match status" value="1"/>
</dbReference>
<dbReference type="EMBL" id="JRLY01000001">
    <property type="protein sequence ID" value="KGO94632.1"/>
    <property type="molecule type" value="Genomic_DNA"/>
</dbReference>
<keyword evidence="3" id="KW-0804">Transcription</keyword>
<dbReference type="RefSeq" id="WP_026992013.1">
    <property type="nucleotide sequence ID" value="NZ_JRLY01000001.1"/>
</dbReference>
<dbReference type="AlphaFoldDB" id="A0A0A2MPP9"/>
<dbReference type="GO" id="GO:0003677">
    <property type="term" value="F:DNA binding"/>
    <property type="evidence" value="ECO:0007669"/>
    <property type="project" value="UniProtKB-KW"/>
</dbReference>
<name>A0A0A2MPP9_9FLAO</name>
<keyword evidence="2" id="KW-0238">DNA-binding</keyword>
<dbReference type="OrthoDB" id="742238at2"/>
<dbReference type="InterPro" id="IPR036390">
    <property type="entry name" value="WH_DNA-bd_sf"/>
</dbReference>
<organism evidence="5 6">
    <name type="scientific">Flavobacterium subsaxonicum WB 4.1-42 = DSM 21790</name>
    <dbReference type="NCBI Taxonomy" id="1121898"/>
    <lineage>
        <taxon>Bacteria</taxon>
        <taxon>Pseudomonadati</taxon>
        <taxon>Bacteroidota</taxon>
        <taxon>Flavobacteriia</taxon>
        <taxon>Flavobacteriales</taxon>
        <taxon>Flavobacteriaceae</taxon>
        <taxon>Flavobacterium</taxon>
    </lineage>
</organism>
<dbReference type="InterPro" id="IPR028082">
    <property type="entry name" value="Peripla_BP_I"/>
</dbReference>
<accession>A0A0A2MPP9</accession>
<gene>
    <name evidence="5" type="ORF">Q766_00470</name>
</gene>
<dbReference type="CDD" id="cd07377">
    <property type="entry name" value="WHTH_GntR"/>
    <property type="match status" value="1"/>
</dbReference>
<dbReference type="eggNOG" id="COG1609">
    <property type="taxonomic scope" value="Bacteria"/>
</dbReference>
<dbReference type="PROSITE" id="PS50949">
    <property type="entry name" value="HTH_GNTR"/>
    <property type="match status" value="1"/>
</dbReference>
<dbReference type="SUPFAM" id="SSF53822">
    <property type="entry name" value="Periplasmic binding protein-like I"/>
    <property type="match status" value="1"/>
</dbReference>
<dbReference type="SMART" id="SM00345">
    <property type="entry name" value="HTH_GNTR"/>
    <property type="match status" value="1"/>
</dbReference>